<gene>
    <name evidence="2" type="primary">LOC113201946</name>
</gene>
<dbReference type="InterPro" id="IPR032072">
    <property type="entry name" value="DUF4807"/>
</dbReference>
<evidence type="ECO:0000313" key="1">
    <source>
        <dbReference type="Proteomes" id="UP000504606"/>
    </source>
</evidence>
<dbReference type="GeneID" id="113201946"/>
<reference evidence="2" key="1">
    <citation type="submission" date="2025-08" db="UniProtKB">
        <authorList>
            <consortium name="RefSeq"/>
        </authorList>
    </citation>
    <scope>IDENTIFICATION</scope>
    <source>
        <tissue evidence="2">Whole organism</tissue>
    </source>
</reference>
<proteinExistence type="predicted"/>
<dbReference type="AlphaFoldDB" id="A0A6J1RTR4"/>
<dbReference type="RefSeq" id="XP_026271743.1">
    <property type="nucleotide sequence ID" value="XM_026415958.2"/>
</dbReference>
<dbReference type="Proteomes" id="UP000504606">
    <property type="component" value="Unplaced"/>
</dbReference>
<sequence length="270" mass="31499">MSFIRILVFSGNNACERFYVSFDHFGNRALGEKNTRRELWDGDFDSTGFEIVTHQDLVALPEGDQIFKEKKLTFHIACNALEFSYFIHILNHSREYRQQVVSYWLKKVDNYIPKTKNVSLKITLNDFSKQILDHMWCHRISYLVMERTELDNAMSWLSTLGGAYSALGDHFSHCADMAGRISLRQFHLALRLGDPSTVARCKLYIALSLIQKNKFKHAKLIIETQYHLCLNSTSPDIRLLRMCKGIWSKLRYERSLYIEAGKKMKKINCL</sequence>
<keyword evidence="1" id="KW-1185">Reference proteome</keyword>
<dbReference type="OrthoDB" id="121932at2759"/>
<organism evidence="1 2">
    <name type="scientific">Frankliniella occidentalis</name>
    <name type="common">Western flower thrips</name>
    <name type="synonym">Euthrips occidentalis</name>
    <dbReference type="NCBI Taxonomy" id="133901"/>
    <lineage>
        <taxon>Eukaryota</taxon>
        <taxon>Metazoa</taxon>
        <taxon>Ecdysozoa</taxon>
        <taxon>Arthropoda</taxon>
        <taxon>Hexapoda</taxon>
        <taxon>Insecta</taxon>
        <taxon>Pterygota</taxon>
        <taxon>Neoptera</taxon>
        <taxon>Paraneoptera</taxon>
        <taxon>Thysanoptera</taxon>
        <taxon>Terebrantia</taxon>
        <taxon>Thripoidea</taxon>
        <taxon>Thripidae</taxon>
        <taxon>Frankliniella</taxon>
    </lineage>
</organism>
<evidence type="ECO:0000313" key="2">
    <source>
        <dbReference type="RefSeq" id="XP_026271743.1"/>
    </source>
</evidence>
<dbReference type="Pfam" id="PF16065">
    <property type="entry name" value="DUF4807"/>
    <property type="match status" value="1"/>
</dbReference>
<protein>
    <submittedName>
        <fullName evidence="2">Uncharacterized protein F58A4.6</fullName>
    </submittedName>
</protein>
<name>A0A6J1RTR4_FRAOC</name>
<dbReference type="PANTHER" id="PTHR36693:SF1">
    <property type="entry name" value="GH02722P"/>
    <property type="match status" value="1"/>
</dbReference>
<accession>A0A6J1RTR4</accession>
<dbReference type="PANTHER" id="PTHR36693">
    <property type="entry name" value="GH02722P"/>
    <property type="match status" value="1"/>
</dbReference>
<dbReference type="KEGG" id="foc:113201946"/>